<gene>
    <name evidence="2" type="ORF">COY11_00020</name>
</gene>
<feature type="domain" description="Glycosyl transferase family 1" evidence="1">
    <location>
        <begin position="166"/>
        <end position="281"/>
    </location>
</feature>
<feature type="non-terminal residue" evidence="2">
    <location>
        <position position="282"/>
    </location>
</feature>
<reference evidence="3" key="1">
    <citation type="submission" date="2017-09" db="EMBL/GenBank/DDBJ databases">
        <title>Depth-based differentiation of microbial function through sediment-hosted aquifers and enrichment of novel symbionts in the deep terrestrial subsurface.</title>
        <authorList>
            <person name="Probst A.J."/>
            <person name="Ladd B."/>
            <person name="Jarett J.K."/>
            <person name="Geller-Mcgrath D.E."/>
            <person name="Sieber C.M.K."/>
            <person name="Emerson J.B."/>
            <person name="Anantharaman K."/>
            <person name="Thomas B.C."/>
            <person name="Malmstrom R."/>
            <person name="Stieglmeier M."/>
            <person name="Klingl A."/>
            <person name="Woyke T."/>
            <person name="Ryan C.M."/>
            <person name="Banfield J.F."/>
        </authorList>
    </citation>
    <scope>NUCLEOTIDE SEQUENCE [LARGE SCALE GENOMIC DNA]</scope>
</reference>
<sequence length="282" mass="32782">MRICYFGDFDPDYIRTRVLLRGLRENNARIFLCNSQAGGKKRFIELFKKYRALGEEYDLMIVRTSDVSRWSLFLARLLTRKPIVWDAHYSLYDAWVFDKQFVSQGSFKAKYHWFLEWLACKVSDMVFLDTDKHVDYFVEIFKADRNKFIRVFVGADDTTFVPEESKGGDNDFIVNFWGKYIPLQGIQYIVRAAKILEEDSEIKFNILGRGQTYREIRELASNLNIKNINFIDGVPYEAIPKFIGEADVCLGLFGNTAKTQRVIANKVYETIAMAKPVISADT</sequence>
<evidence type="ECO:0000259" key="1">
    <source>
        <dbReference type="Pfam" id="PF00534"/>
    </source>
</evidence>
<dbReference type="EMBL" id="PFOG01000002">
    <property type="protein sequence ID" value="PIZ72685.1"/>
    <property type="molecule type" value="Genomic_DNA"/>
</dbReference>
<keyword evidence="2" id="KW-0808">Transferase</keyword>
<evidence type="ECO:0000313" key="2">
    <source>
        <dbReference type="EMBL" id="PIZ72685.1"/>
    </source>
</evidence>
<accession>A0A2M7ULW2</accession>
<dbReference type="AlphaFoldDB" id="A0A2M7ULW2"/>
<proteinExistence type="predicted"/>
<comment type="caution">
    <text evidence="2">The sequence shown here is derived from an EMBL/GenBank/DDBJ whole genome shotgun (WGS) entry which is preliminary data.</text>
</comment>
<name>A0A2M7ULW2_9BACT</name>
<dbReference type="GO" id="GO:0016757">
    <property type="term" value="F:glycosyltransferase activity"/>
    <property type="evidence" value="ECO:0007669"/>
    <property type="project" value="InterPro"/>
</dbReference>
<dbReference type="PANTHER" id="PTHR12526">
    <property type="entry name" value="GLYCOSYLTRANSFERASE"/>
    <property type="match status" value="1"/>
</dbReference>
<dbReference type="SUPFAM" id="SSF53756">
    <property type="entry name" value="UDP-Glycosyltransferase/glycogen phosphorylase"/>
    <property type="match status" value="1"/>
</dbReference>
<organism evidence="2 3">
    <name type="scientific">Candidatus Portnoybacteria bacterium CG_4_10_14_0_2_um_filter_44_20</name>
    <dbReference type="NCBI Taxonomy" id="1974799"/>
    <lineage>
        <taxon>Bacteria</taxon>
        <taxon>Candidatus Portnoyibacteriota</taxon>
    </lineage>
</organism>
<dbReference type="InterPro" id="IPR001296">
    <property type="entry name" value="Glyco_trans_1"/>
</dbReference>
<dbReference type="Proteomes" id="UP000229805">
    <property type="component" value="Unassembled WGS sequence"/>
</dbReference>
<dbReference type="Gene3D" id="3.40.50.2000">
    <property type="entry name" value="Glycogen Phosphorylase B"/>
    <property type="match status" value="2"/>
</dbReference>
<evidence type="ECO:0000313" key="3">
    <source>
        <dbReference type="Proteomes" id="UP000229805"/>
    </source>
</evidence>
<protein>
    <submittedName>
        <fullName evidence="2">Glycosyl transferase family 1</fullName>
    </submittedName>
</protein>
<dbReference type="Pfam" id="PF00534">
    <property type="entry name" value="Glycos_transf_1"/>
    <property type="match status" value="1"/>
</dbReference>